<feature type="non-terminal residue" evidence="3">
    <location>
        <position position="1"/>
    </location>
</feature>
<dbReference type="GO" id="GO:0004175">
    <property type="term" value="F:endopeptidase activity"/>
    <property type="evidence" value="ECO:0007669"/>
    <property type="project" value="UniProtKB-ARBA"/>
</dbReference>
<evidence type="ECO:0000313" key="3">
    <source>
        <dbReference type="EMBL" id="SUZ63162.1"/>
    </source>
</evidence>
<dbReference type="GO" id="GO:0080120">
    <property type="term" value="P:CAAX-box protein maturation"/>
    <property type="evidence" value="ECO:0007669"/>
    <property type="project" value="UniProtKB-ARBA"/>
</dbReference>
<keyword evidence="1" id="KW-0472">Membrane</keyword>
<feature type="transmembrane region" description="Helical" evidence="1">
    <location>
        <begin position="54"/>
        <end position="73"/>
    </location>
</feature>
<dbReference type="Pfam" id="PF02517">
    <property type="entry name" value="Rce1-like"/>
    <property type="match status" value="1"/>
</dbReference>
<evidence type="ECO:0000256" key="1">
    <source>
        <dbReference type="SAM" id="Phobius"/>
    </source>
</evidence>
<feature type="transmembrane region" description="Helical" evidence="1">
    <location>
        <begin position="85"/>
        <end position="109"/>
    </location>
</feature>
<evidence type="ECO:0000259" key="2">
    <source>
        <dbReference type="Pfam" id="PF02517"/>
    </source>
</evidence>
<reference evidence="3" key="1">
    <citation type="submission" date="2018-05" db="EMBL/GenBank/DDBJ databases">
        <authorList>
            <person name="Lanie J.A."/>
            <person name="Ng W.-L."/>
            <person name="Kazmierczak K.M."/>
            <person name="Andrzejewski T.M."/>
            <person name="Davidsen T.M."/>
            <person name="Wayne K.J."/>
            <person name="Tettelin H."/>
            <person name="Glass J.I."/>
            <person name="Rusch D."/>
            <person name="Podicherti R."/>
            <person name="Tsui H.-C.T."/>
            <person name="Winkler M.E."/>
        </authorList>
    </citation>
    <scope>NUCLEOTIDE SEQUENCE</scope>
</reference>
<feature type="transmembrane region" description="Helical" evidence="1">
    <location>
        <begin position="23"/>
        <end position="42"/>
    </location>
</feature>
<sequence>VLLALGMQLSLYFLTEIRLADSITLALLLVGLPVLAIAQIPLIQEALLERLPAYWSSIGTLCALAVIICLVGMRREGPAAIGLQWISFGNLVGWGFALTIAGLAVSFAFRGIGASLGLKESRVLRALLPETAKERGVFALLSVAAGFGEEVAYRGYAIPVLTPITGVEGAVLITSLVFGGMHAYQGLFGIIRTMTMGVILAGGFLVSGSVLPCILAHTLIDIIAGIAIGQHLMLPEESI</sequence>
<organism evidence="3">
    <name type="scientific">marine metagenome</name>
    <dbReference type="NCBI Taxonomy" id="408172"/>
    <lineage>
        <taxon>unclassified sequences</taxon>
        <taxon>metagenomes</taxon>
        <taxon>ecological metagenomes</taxon>
    </lineage>
</organism>
<feature type="domain" description="CAAX prenyl protease 2/Lysostaphin resistance protein A-like" evidence="2">
    <location>
        <begin position="137"/>
        <end position="222"/>
    </location>
</feature>
<accession>A0A381P881</accession>
<dbReference type="EMBL" id="UINC01000909">
    <property type="protein sequence ID" value="SUZ63162.1"/>
    <property type="molecule type" value="Genomic_DNA"/>
</dbReference>
<keyword evidence="1" id="KW-0812">Transmembrane</keyword>
<dbReference type="InterPro" id="IPR003675">
    <property type="entry name" value="Rce1/LyrA-like_dom"/>
</dbReference>
<dbReference type="AlphaFoldDB" id="A0A381P881"/>
<proteinExistence type="predicted"/>
<protein>
    <recommendedName>
        <fullName evidence="2">CAAX prenyl protease 2/Lysostaphin resistance protein A-like domain-containing protein</fullName>
    </recommendedName>
</protein>
<gene>
    <name evidence="3" type="ORF">METZ01_LOCUS16016</name>
</gene>
<keyword evidence="1" id="KW-1133">Transmembrane helix</keyword>
<name>A0A381P881_9ZZZZ</name>